<dbReference type="OrthoDB" id="199763at2"/>
<dbReference type="Proteomes" id="UP000179769">
    <property type="component" value="Unassembled WGS sequence"/>
</dbReference>
<dbReference type="EMBL" id="MAXA01000134">
    <property type="protein sequence ID" value="OHV34724.1"/>
    <property type="molecule type" value="Genomic_DNA"/>
</dbReference>
<keyword evidence="2" id="KW-1185">Reference proteome</keyword>
<evidence type="ECO:0000313" key="2">
    <source>
        <dbReference type="Proteomes" id="UP000179769"/>
    </source>
</evidence>
<dbReference type="RefSeq" id="WP_071062236.1">
    <property type="nucleotide sequence ID" value="NZ_MAXA01000134.1"/>
</dbReference>
<dbReference type="AlphaFoldDB" id="A0A1S1QQR7"/>
<accession>A0A1S1QQR7</accession>
<reference evidence="2" key="1">
    <citation type="submission" date="2016-07" db="EMBL/GenBank/DDBJ databases">
        <title>Frankia sp. NRRL B-16219 Genome sequencing.</title>
        <authorList>
            <person name="Ghodhbane-Gtari F."/>
            <person name="Swanson E."/>
            <person name="Gueddou A."/>
            <person name="Louati M."/>
            <person name="Nouioui I."/>
            <person name="Hezbri K."/>
            <person name="Abebe-Akele F."/>
            <person name="Simpson S."/>
            <person name="Morris K."/>
            <person name="Thomas K."/>
            <person name="Gtari M."/>
            <person name="Tisa L.S."/>
        </authorList>
    </citation>
    <scope>NUCLEOTIDE SEQUENCE [LARGE SCALE GENOMIC DNA]</scope>
    <source>
        <strain evidence="2">NRRL B-16219</strain>
    </source>
</reference>
<protein>
    <submittedName>
        <fullName evidence="1">Uncharacterized protein</fullName>
    </submittedName>
</protein>
<sequence length="65" mass="6857">MIAVGSVEAPVLGEIGLEAMRRLTESTSPHVPASQRWFWAPDVQAGESTAAEPFTATATDVTAEN</sequence>
<organism evidence="1 2">
    <name type="scientific">Parafrankia soli</name>
    <dbReference type="NCBI Taxonomy" id="2599596"/>
    <lineage>
        <taxon>Bacteria</taxon>
        <taxon>Bacillati</taxon>
        <taxon>Actinomycetota</taxon>
        <taxon>Actinomycetes</taxon>
        <taxon>Frankiales</taxon>
        <taxon>Frankiaceae</taxon>
        <taxon>Parafrankia</taxon>
    </lineage>
</organism>
<comment type="caution">
    <text evidence="1">The sequence shown here is derived from an EMBL/GenBank/DDBJ whole genome shotgun (WGS) entry which is preliminary data.</text>
</comment>
<evidence type="ECO:0000313" key="1">
    <source>
        <dbReference type="EMBL" id="OHV34724.1"/>
    </source>
</evidence>
<name>A0A1S1QQR7_9ACTN</name>
<gene>
    <name evidence="1" type="ORF">BBK14_33530</name>
</gene>
<proteinExistence type="predicted"/>